<accession>A0A9P8TM84</accession>
<evidence type="ECO:0000256" key="2">
    <source>
        <dbReference type="ARBA" id="ARBA00022448"/>
    </source>
</evidence>
<comment type="caution">
    <text evidence="7">The sequence shown here is derived from an EMBL/GenBank/DDBJ whole genome shotgun (WGS) entry which is preliminary data.</text>
</comment>
<feature type="transmembrane region" description="Helical" evidence="6">
    <location>
        <begin position="430"/>
        <end position="450"/>
    </location>
</feature>
<dbReference type="PANTHER" id="PTHR45649:SF6">
    <property type="entry name" value="GABA-SPECIFIC PERMEASE"/>
    <property type="match status" value="1"/>
</dbReference>
<feature type="transmembrane region" description="Helical" evidence="6">
    <location>
        <begin position="404"/>
        <end position="424"/>
    </location>
</feature>
<feature type="transmembrane region" description="Helical" evidence="6">
    <location>
        <begin position="63"/>
        <end position="83"/>
    </location>
</feature>
<feature type="transmembrane region" description="Helical" evidence="6">
    <location>
        <begin position="95"/>
        <end position="120"/>
    </location>
</feature>
<dbReference type="Proteomes" id="UP000774326">
    <property type="component" value="Unassembled WGS sequence"/>
</dbReference>
<evidence type="ECO:0000313" key="7">
    <source>
        <dbReference type="EMBL" id="KAH3683870.1"/>
    </source>
</evidence>
<sequence>MSTTVSPKSTNARQGLNNMQSITSVRSRETNLFHINPNEGNTEEGLLAQIGYKQELQRTMSGLGCFGIAYSIMGLLPSIVTLMGTGLTAGPVGLVWGWFFSSLLILFGIGWPMAELASAVPSSGGMYLWTYIYAPESMRAALSYMVGFVNSFALCGSVCSITYGLAVQIMSCVYIAYDGNYNITTGATYGVFVGCIVLQLFCSCLTSRGISNLQTTSIVCNNVLIVIFFILLPVGTAKHGKFNDAKFIFGDFENLSPWSDGWAFLQYGFLPAAWTIGAFDSCVHMAEEVKNPVKNVPYGIVGSIAACGIVGTLVCIVIAACLPADDIDSIINTDSGQPLTQMIFNVLGKKWAIAFMSLVAFCQFLMGASVMVAISRQIWAFARDDGLPLSRVIKKVNERINVPVYATIASGIVSIVVGLLTLIGDGQASNALFALSVIGSYVAYSAPQILRMTVGKDKFTPGPFYAGLIKSNILNVMGVCYMALVFVLFCWPDSTPIDKDTMNYSVLLVLGTYLIAGIYYWVYKKRDYQGPKSNLTDAEYEELVIEGVENNHIDSIMEDAKASM</sequence>
<evidence type="ECO:0000256" key="6">
    <source>
        <dbReference type="SAM" id="Phobius"/>
    </source>
</evidence>
<dbReference type="PANTHER" id="PTHR45649">
    <property type="entry name" value="AMINO-ACID PERMEASE BAT1"/>
    <property type="match status" value="1"/>
</dbReference>
<gene>
    <name evidence="7" type="ORF">WICPIJ_005153</name>
</gene>
<keyword evidence="8" id="KW-1185">Reference proteome</keyword>
<reference evidence="7" key="2">
    <citation type="submission" date="2021-01" db="EMBL/GenBank/DDBJ databases">
        <authorList>
            <person name="Schikora-Tamarit M.A."/>
        </authorList>
    </citation>
    <scope>NUCLEOTIDE SEQUENCE</scope>
    <source>
        <strain evidence="7">CBS2887</strain>
    </source>
</reference>
<dbReference type="EMBL" id="JAEUBG010002889">
    <property type="protein sequence ID" value="KAH3683870.1"/>
    <property type="molecule type" value="Genomic_DNA"/>
</dbReference>
<keyword evidence="5 6" id="KW-0472">Membrane</keyword>
<feature type="transmembrane region" description="Helical" evidence="6">
    <location>
        <begin position="471"/>
        <end position="489"/>
    </location>
</feature>
<evidence type="ECO:0000256" key="3">
    <source>
        <dbReference type="ARBA" id="ARBA00022692"/>
    </source>
</evidence>
<feature type="transmembrane region" description="Helical" evidence="6">
    <location>
        <begin position="141"/>
        <end position="166"/>
    </location>
</feature>
<feature type="transmembrane region" description="Helical" evidence="6">
    <location>
        <begin position="351"/>
        <end position="374"/>
    </location>
</feature>
<feature type="transmembrane region" description="Helical" evidence="6">
    <location>
        <begin position="298"/>
        <end position="320"/>
    </location>
</feature>
<name>A0A9P8TM84_WICPI</name>
<dbReference type="GO" id="GO:0016020">
    <property type="term" value="C:membrane"/>
    <property type="evidence" value="ECO:0007669"/>
    <property type="project" value="UniProtKB-SubCell"/>
</dbReference>
<keyword evidence="2" id="KW-0813">Transport</keyword>
<dbReference type="AlphaFoldDB" id="A0A9P8TM84"/>
<reference evidence="7" key="1">
    <citation type="journal article" date="2021" name="Open Biol.">
        <title>Shared evolutionary footprints suggest mitochondrial oxidative damage underlies multiple complex I losses in fungi.</title>
        <authorList>
            <person name="Schikora-Tamarit M.A."/>
            <person name="Marcet-Houben M."/>
            <person name="Nosek J."/>
            <person name="Gabaldon T."/>
        </authorList>
    </citation>
    <scope>NUCLEOTIDE SEQUENCE</scope>
    <source>
        <strain evidence="7">CBS2887</strain>
    </source>
</reference>
<organism evidence="7 8">
    <name type="scientific">Wickerhamomyces pijperi</name>
    <name type="common">Yeast</name>
    <name type="synonym">Pichia pijperi</name>
    <dbReference type="NCBI Taxonomy" id="599730"/>
    <lineage>
        <taxon>Eukaryota</taxon>
        <taxon>Fungi</taxon>
        <taxon>Dikarya</taxon>
        <taxon>Ascomycota</taxon>
        <taxon>Saccharomycotina</taxon>
        <taxon>Saccharomycetes</taxon>
        <taxon>Phaffomycetales</taxon>
        <taxon>Wickerhamomycetaceae</taxon>
        <taxon>Wickerhamomyces</taxon>
    </lineage>
</organism>
<dbReference type="Gene3D" id="1.20.1740.10">
    <property type="entry name" value="Amino acid/polyamine transporter I"/>
    <property type="match status" value="1"/>
</dbReference>
<dbReference type="Pfam" id="PF13520">
    <property type="entry name" value="AA_permease_2"/>
    <property type="match status" value="1"/>
</dbReference>
<evidence type="ECO:0008006" key="9">
    <source>
        <dbReference type="Google" id="ProtNLM"/>
    </source>
</evidence>
<comment type="subcellular location">
    <subcellularLocation>
        <location evidence="1">Membrane</location>
        <topology evidence="1">Multi-pass membrane protein</topology>
    </subcellularLocation>
</comment>
<evidence type="ECO:0000256" key="5">
    <source>
        <dbReference type="ARBA" id="ARBA00023136"/>
    </source>
</evidence>
<protein>
    <recommendedName>
        <fullName evidence="9">GABA-specific permease</fullName>
    </recommendedName>
</protein>
<dbReference type="OrthoDB" id="4476201at2759"/>
<evidence type="ECO:0000313" key="8">
    <source>
        <dbReference type="Proteomes" id="UP000774326"/>
    </source>
</evidence>
<dbReference type="GO" id="GO:0022857">
    <property type="term" value="F:transmembrane transporter activity"/>
    <property type="evidence" value="ECO:0007669"/>
    <property type="project" value="InterPro"/>
</dbReference>
<evidence type="ECO:0000256" key="1">
    <source>
        <dbReference type="ARBA" id="ARBA00004141"/>
    </source>
</evidence>
<keyword evidence="4 6" id="KW-1133">Transmembrane helix</keyword>
<keyword evidence="3 6" id="KW-0812">Transmembrane</keyword>
<dbReference type="InterPro" id="IPR002293">
    <property type="entry name" value="AA/rel_permease1"/>
</dbReference>
<feature type="transmembrane region" description="Helical" evidence="6">
    <location>
        <begin position="186"/>
        <end position="206"/>
    </location>
</feature>
<feature type="transmembrane region" description="Helical" evidence="6">
    <location>
        <begin position="264"/>
        <end position="286"/>
    </location>
</feature>
<feature type="transmembrane region" description="Helical" evidence="6">
    <location>
        <begin position="501"/>
        <end position="522"/>
    </location>
</feature>
<dbReference type="PIRSF" id="PIRSF006060">
    <property type="entry name" value="AA_transporter"/>
    <property type="match status" value="1"/>
</dbReference>
<evidence type="ECO:0000256" key="4">
    <source>
        <dbReference type="ARBA" id="ARBA00022989"/>
    </source>
</evidence>
<proteinExistence type="predicted"/>
<feature type="transmembrane region" description="Helical" evidence="6">
    <location>
        <begin position="218"/>
        <end position="237"/>
    </location>
</feature>